<evidence type="ECO:0000256" key="1">
    <source>
        <dbReference type="SAM" id="MobiDB-lite"/>
    </source>
</evidence>
<proteinExistence type="predicted"/>
<dbReference type="PANTHER" id="PTHR33050">
    <property type="entry name" value="REVERSE TRANSCRIPTASE DOMAIN-CONTAINING PROTEIN"/>
    <property type="match status" value="1"/>
</dbReference>
<name>A0A812RH43_9DINO</name>
<reference evidence="2" key="1">
    <citation type="submission" date="2021-02" db="EMBL/GenBank/DDBJ databases">
        <authorList>
            <person name="Dougan E. K."/>
            <person name="Rhodes N."/>
            <person name="Thang M."/>
            <person name="Chan C."/>
        </authorList>
    </citation>
    <scope>NUCLEOTIDE SEQUENCE</scope>
</reference>
<dbReference type="InterPro" id="IPR052055">
    <property type="entry name" value="Hepadnavirus_pol/RT"/>
</dbReference>
<comment type="caution">
    <text evidence="2">The sequence shown here is derived from an EMBL/GenBank/DDBJ whole genome shotgun (WGS) entry which is preliminary data.</text>
</comment>
<dbReference type="InterPro" id="IPR043502">
    <property type="entry name" value="DNA/RNA_pol_sf"/>
</dbReference>
<protein>
    <submittedName>
        <fullName evidence="2">Uncharacterized protein</fullName>
    </submittedName>
</protein>
<sequence length="1499" mass="163208">MASILKSEAAFRAKAEECGLSQEVIAEFFAAGIKTISLMGFAVTAPGTQPSEDELRKLVDRSDPGAVPVGALSAVRRLMFECQTLCIAHVKASVDGDERKCELVPAERTARIAAQKNRLQGLSLTGPLECSFASYGYVASMVEQDTPLYLEPHRFDTRAAEVSREKPGKEIVLDANKIAVRDQSQKHKCAIQDPLSLSQALQRRSLACDLMSVCTYSKMQSWHGFLIERMQQPAPPGFRRPGIEQVLRADRAAWIRMAESVHSLKRDASGELPLDKALDGLVSDPIVLFNLLPLPCEPAPKADEKRADERPDKGTGRGRGGKGEKGGRGEKRKLDSDKNARPDGALPRELQGITGLNMTTEAGLQGVTVNGEGPGPVELLPCVGREQAAPDAPTLDNARPVEIMDSVLPFDVEPSTFSDAWPMAETLASNILASRDVPTRDDIASLFDLLPHKAPPRGMPEKGAAFTCGAFAQGPLFGLHVGSRKYPKVCRLLASFVRSLEPGFIFTTISLFLNVRTHVHVDSRNDHRPNLVAGISDFTGGEIVVESPGGAASFSGGDSVGGARKLPVSGTHVTFEAYKLKHETAPWVGNRLVLVAFSVPGVTRLCKGDVAVLEDQGFQLPEHDETSTNRPPTLLVVAWCHEQGMLVSVENAASSPVWSGPVLKACQSLGFHKTTLHQCMFGSSHRKHSVLYHNFPQVRRLCLLCDDQHSHAPWDHCPDGPVSAYPSGLCKGLALSFADCFAAFGCVQHVVRLSARSAELDDITLSRAAQVASGKQPKGKRIPPLVPSRRGVVTLRGPGVSMPPTGVLDSYFTLPADLQSNPAMPGLPAGSKCLRSVLLGGGSELVREMVFSVPKTPEEFVLQACQARHPRHMLSGIPPELHSTVQTCASQSYASVARRRTEVLRKWTLRAQELQGSPDPDPPVGHCAQILQGKDLRLFDEMLNAAGHKDGDLAAHVRRGFDLMGPLPVSNVMPRKNTFATLTPAEVRESSAEVGKAIWNSCKATPVDEIAHEVHRLTLEEAQKGWLQGPLQEPPPAGSVLTRRFGVKQTSTKADGTVVDRVRPIDDYTESQVNLTNSSEESIDPHSIDVIASGICARILARPAASSPEDLFARTIDLRKAYKQLPISAASLPDAYLCVYDPVRKAPAVYRTLVLPFGARAAVQGFCRCSYAIWLIGVVLFLMHWTCFFDDFFLVSGRDESEHLHWVQHSLFTLLGWETSSDKDAGFSCLARVLGVVVSFSDIKAGLLSVSNTEHRKKDVAALIDKMVNTGLASAHEVAVLRGRLMFADNQVFGRRSKQCFLTLTRASARKKQVAVKGDLLHALLFLRDRVLLGEPRRIEAKVRKKLCIFTDASHEAEGGGLGGIMYDSAGQILEWFSEWLSGEDLVPFGSQDKEGIIYELELFAAIRGAEHLLRNTRHHDVVLFCDNEAALACLIGGRADGEVAAALLSKLIELEESHDICFWFEWVASQCNPADAPSRRDVRNLPSAARTRLRSLKP</sequence>
<dbReference type="PANTHER" id="PTHR33050:SF7">
    <property type="entry name" value="RIBONUCLEASE H"/>
    <property type="match status" value="1"/>
</dbReference>
<evidence type="ECO:0000313" key="3">
    <source>
        <dbReference type="Proteomes" id="UP000604046"/>
    </source>
</evidence>
<accession>A0A812RH43</accession>
<keyword evidence="3" id="KW-1185">Reference proteome</keyword>
<gene>
    <name evidence="2" type="ORF">SNAT2548_LOCUS23675</name>
</gene>
<dbReference type="EMBL" id="CAJNDS010002329">
    <property type="protein sequence ID" value="CAE7435773.1"/>
    <property type="molecule type" value="Genomic_DNA"/>
</dbReference>
<feature type="region of interest" description="Disordered" evidence="1">
    <location>
        <begin position="298"/>
        <end position="355"/>
    </location>
</feature>
<dbReference type="Proteomes" id="UP000604046">
    <property type="component" value="Unassembled WGS sequence"/>
</dbReference>
<dbReference type="SUPFAM" id="SSF56672">
    <property type="entry name" value="DNA/RNA polymerases"/>
    <property type="match status" value="1"/>
</dbReference>
<organism evidence="2 3">
    <name type="scientific">Symbiodinium natans</name>
    <dbReference type="NCBI Taxonomy" id="878477"/>
    <lineage>
        <taxon>Eukaryota</taxon>
        <taxon>Sar</taxon>
        <taxon>Alveolata</taxon>
        <taxon>Dinophyceae</taxon>
        <taxon>Suessiales</taxon>
        <taxon>Symbiodiniaceae</taxon>
        <taxon>Symbiodinium</taxon>
    </lineage>
</organism>
<dbReference type="OrthoDB" id="446702at2759"/>
<evidence type="ECO:0000313" key="2">
    <source>
        <dbReference type="EMBL" id="CAE7435773.1"/>
    </source>
</evidence>
<feature type="compositionally biased region" description="Basic and acidic residues" evidence="1">
    <location>
        <begin position="300"/>
        <end position="341"/>
    </location>
</feature>